<dbReference type="InterPro" id="IPR016161">
    <property type="entry name" value="Ald_DH/histidinol_DH"/>
</dbReference>
<organism evidence="7 8">
    <name type="scientific">Cupriavidus basilensis</name>
    <dbReference type="NCBI Taxonomy" id="68895"/>
    <lineage>
        <taxon>Bacteria</taxon>
        <taxon>Pseudomonadati</taxon>
        <taxon>Pseudomonadota</taxon>
        <taxon>Betaproteobacteria</taxon>
        <taxon>Burkholderiales</taxon>
        <taxon>Burkholderiaceae</taxon>
        <taxon>Cupriavidus</taxon>
    </lineage>
</organism>
<dbReference type="Gene3D" id="3.40.309.10">
    <property type="entry name" value="Aldehyde Dehydrogenase, Chain A, domain 2"/>
    <property type="match status" value="1"/>
</dbReference>
<accession>A0A0C4YCL0</accession>
<dbReference type="InterPro" id="IPR015590">
    <property type="entry name" value="Aldehyde_DH_dom"/>
</dbReference>
<comment type="catalytic activity">
    <reaction evidence="4">
        <text>2,5-dioxopentanoate + NADP(+) + H2O = 2-oxoglutarate + NADPH + 2 H(+)</text>
        <dbReference type="Rhea" id="RHEA:11296"/>
        <dbReference type="ChEBI" id="CHEBI:15377"/>
        <dbReference type="ChEBI" id="CHEBI:15378"/>
        <dbReference type="ChEBI" id="CHEBI:16810"/>
        <dbReference type="ChEBI" id="CHEBI:57783"/>
        <dbReference type="ChEBI" id="CHEBI:58136"/>
        <dbReference type="ChEBI" id="CHEBI:58349"/>
        <dbReference type="EC" id="1.2.1.26"/>
    </reaction>
</comment>
<evidence type="ECO:0000256" key="5">
    <source>
        <dbReference type="ARBA" id="ARBA00067023"/>
    </source>
</evidence>
<evidence type="ECO:0000256" key="2">
    <source>
        <dbReference type="ARBA" id="ARBA00023002"/>
    </source>
</evidence>
<feature type="domain" description="Aldehyde dehydrogenase" evidence="6">
    <location>
        <begin position="20"/>
        <end position="466"/>
    </location>
</feature>
<reference evidence="7 8" key="1">
    <citation type="journal article" date="2015" name="Genome Announc.">
        <title>Complete Genome Sequence of Cupriavidus basilensis 4G11, Isolated from the Oak Ridge Field Research Center Site.</title>
        <authorList>
            <person name="Ray J."/>
            <person name="Waters R.J."/>
            <person name="Skerker J.M."/>
            <person name="Kuehl J.V."/>
            <person name="Price M.N."/>
            <person name="Huang J."/>
            <person name="Chakraborty R."/>
            <person name="Arkin A.P."/>
            <person name="Deutschbauer A."/>
        </authorList>
    </citation>
    <scope>NUCLEOTIDE SEQUENCE [LARGE SCALE GENOMIC DNA]</scope>
    <source>
        <strain evidence="7">4G11</strain>
    </source>
</reference>
<comment type="similarity">
    <text evidence="1">Belongs to the aldehyde dehydrogenase family.</text>
</comment>
<dbReference type="InterPro" id="IPR044151">
    <property type="entry name" value="ALDH_KGSADH"/>
</dbReference>
<protein>
    <recommendedName>
        <fullName evidence="5">2,5-dioxovalerate dehydrogenase</fullName>
        <ecNumber evidence="5">1.2.1.26</ecNumber>
    </recommendedName>
</protein>
<evidence type="ECO:0000313" key="7">
    <source>
        <dbReference type="EMBL" id="AJG18411.1"/>
    </source>
</evidence>
<dbReference type="RefSeq" id="WP_043344585.1">
    <property type="nucleotide sequence ID" value="NZ_CP010536.1"/>
</dbReference>
<name>A0A0C4YCL0_9BURK</name>
<dbReference type="PANTHER" id="PTHR43353:SF3">
    <property type="entry name" value="ALDEHYDE DEHYDROGENASE-RELATED"/>
    <property type="match status" value="1"/>
</dbReference>
<dbReference type="FunFam" id="3.40.605.10:FF:000037">
    <property type="entry name" value="NADP-dependent fatty aldehyde dehydrogenase"/>
    <property type="match status" value="1"/>
</dbReference>
<dbReference type="Proteomes" id="UP000031843">
    <property type="component" value="Chromosome main"/>
</dbReference>
<evidence type="ECO:0000256" key="4">
    <source>
        <dbReference type="ARBA" id="ARBA00051918"/>
    </source>
</evidence>
<dbReference type="OrthoDB" id="9770537at2"/>
<dbReference type="SUPFAM" id="SSF53720">
    <property type="entry name" value="ALDH-like"/>
    <property type="match status" value="1"/>
</dbReference>
<dbReference type="EMBL" id="CP010536">
    <property type="protein sequence ID" value="AJG18411.1"/>
    <property type="molecule type" value="Genomic_DNA"/>
</dbReference>
<dbReference type="InterPro" id="IPR016163">
    <property type="entry name" value="Ald_DH_C"/>
</dbReference>
<dbReference type="KEGG" id="cbw:RR42_m1000"/>
<comment type="catalytic activity">
    <reaction evidence="3">
        <text>2,5-dioxopentanoate + NAD(+) + H2O = 2-oxoglutarate + NADH + 2 H(+)</text>
        <dbReference type="Rhea" id="RHEA:47152"/>
        <dbReference type="ChEBI" id="CHEBI:15377"/>
        <dbReference type="ChEBI" id="CHEBI:15378"/>
        <dbReference type="ChEBI" id="CHEBI:16810"/>
        <dbReference type="ChEBI" id="CHEBI:57540"/>
        <dbReference type="ChEBI" id="CHEBI:57945"/>
        <dbReference type="ChEBI" id="CHEBI:58136"/>
    </reaction>
</comment>
<keyword evidence="8" id="KW-1185">Reference proteome</keyword>
<evidence type="ECO:0000259" key="6">
    <source>
        <dbReference type="Pfam" id="PF00171"/>
    </source>
</evidence>
<dbReference type="GO" id="GO:0047533">
    <property type="term" value="F:2,5-dioxovalerate dehydrogenase (NADP+) activity"/>
    <property type="evidence" value="ECO:0007669"/>
    <property type="project" value="UniProtKB-EC"/>
</dbReference>
<sequence>MTITGEMLIGASAVRGTTKILHATNPATGEVLAPEFHGGGAAEAERACALAEAAFDTYRNTSPETRARFLESIASGLEALGDTLIERAHAESALPVARLQGERARTAGQLRLFASVLRDGRWQSATLDSALPERTPPRPDLRLQKIAVGPVAVFGASNFPLAFSVAGGDTASALAAGCPVVVKAHSAHLGTSELVGRVIQKAVADAGLPEGVFSLLVGAGVAVGTALVAHPSIQAVGFTGSRSGGLALVQTANSRPQPIPVYAEMSSINPVFLLPAALAARGAQIARNLVDSLVMGVGQFCTNPGLLLAVESPALDVFRQGAIAALAEKAAATMLTPGISQAYDNGVAQLSDIEGLRRIGSGQTASGPNQARPALFETTAERFLADHRMEAEVFGPSSVLVVCRDHEEMLAVARRLEGQLTATVQADAGDRAEAGSLLTVLERKAGRVLFNGYPTGVEVSYAMVHGGPFPATSDTRATSVGASAIERFLRPVCYQNVPAELLPPALQDGNPLKVWRLTDGQLARD</sequence>
<evidence type="ECO:0000256" key="1">
    <source>
        <dbReference type="ARBA" id="ARBA00009986"/>
    </source>
</evidence>
<dbReference type="Gene3D" id="3.40.605.10">
    <property type="entry name" value="Aldehyde Dehydrogenase, Chain A, domain 1"/>
    <property type="match status" value="1"/>
</dbReference>
<evidence type="ECO:0000256" key="3">
    <source>
        <dbReference type="ARBA" id="ARBA00050769"/>
    </source>
</evidence>
<dbReference type="InterPro" id="IPR016162">
    <property type="entry name" value="Ald_DH_N"/>
</dbReference>
<keyword evidence="2 7" id="KW-0560">Oxidoreductase</keyword>
<dbReference type="CDD" id="cd07129">
    <property type="entry name" value="ALDH_KGSADH"/>
    <property type="match status" value="1"/>
</dbReference>
<dbReference type="Pfam" id="PF00171">
    <property type="entry name" value="Aldedh"/>
    <property type="match status" value="1"/>
</dbReference>
<evidence type="ECO:0000313" key="8">
    <source>
        <dbReference type="Proteomes" id="UP000031843"/>
    </source>
</evidence>
<proteinExistence type="inferred from homology"/>
<dbReference type="PANTHER" id="PTHR43353">
    <property type="entry name" value="SUCCINATE-SEMIALDEHYDE DEHYDROGENASE, MITOCHONDRIAL"/>
    <property type="match status" value="1"/>
</dbReference>
<dbReference type="AlphaFoldDB" id="A0A0C4YCL0"/>
<dbReference type="STRING" id="68895.RR42_m1000"/>
<dbReference type="EC" id="1.2.1.26" evidence="5"/>
<gene>
    <name evidence="7" type="ORF">RR42_m1000</name>
</gene>
<dbReference type="InterPro" id="IPR050740">
    <property type="entry name" value="Aldehyde_DH_Superfamily"/>
</dbReference>